<dbReference type="Gene3D" id="1.10.3720.10">
    <property type="entry name" value="MetI-like"/>
    <property type="match status" value="1"/>
</dbReference>
<feature type="transmembrane region" description="Helical" evidence="7">
    <location>
        <begin position="477"/>
        <end position="503"/>
    </location>
</feature>
<dbReference type="SUPFAM" id="SSF50985">
    <property type="entry name" value="RCC1/BLIP-II"/>
    <property type="match status" value="2"/>
</dbReference>
<dbReference type="EMBL" id="JALEMU010000095">
    <property type="protein sequence ID" value="MCI5755843.1"/>
    <property type="molecule type" value="Genomic_DNA"/>
</dbReference>
<keyword evidence="2 7" id="KW-0813">Transport</keyword>
<organism evidence="9 10">
    <name type="scientific">Candidatus Colimorpha enterica</name>
    <dbReference type="NCBI Taxonomy" id="3083063"/>
    <lineage>
        <taxon>Bacteria</taxon>
        <taxon>Pseudomonadati</taxon>
        <taxon>Bacteroidota</taxon>
        <taxon>Bacteroidia</taxon>
        <taxon>Bacteroidales</taxon>
        <taxon>Candidatus Colimorpha</taxon>
    </lineage>
</organism>
<dbReference type="InterPro" id="IPR035906">
    <property type="entry name" value="MetI-like_sf"/>
</dbReference>
<dbReference type="InterPro" id="IPR000408">
    <property type="entry name" value="Reg_chr_condens"/>
</dbReference>
<evidence type="ECO:0000256" key="3">
    <source>
        <dbReference type="ARBA" id="ARBA00022475"/>
    </source>
</evidence>
<feature type="transmembrane region" description="Helical" evidence="7">
    <location>
        <begin position="69"/>
        <end position="91"/>
    </location>
</feature>
<dbReference type="InterPro" id="IPR025966">
    <property type="entry name" value="OppC_N"/>
</dbReference>
<dbReference type="Proteomes" id="UP001139365">
    <property type="component" value="Unassembled WGS sequence"/>
</dbReference>
<keyword evidence="3" id="KW-1003">Cell membrane</keyword>
<dbReference type="GO" id="GO:0055085">
    <property type="term" value="P:transmembrane transport"/>
    <property type="evidence" value="ECO:0007669"/>
    <property type="project" value="InterPro"/>
</dbReference>
<keyword evidence="5 7" id="KW-1133">Transmembrane helix</keyword>
<dbReference type="CDD" id="cd06261">
    <property type="entry name" value="TM_PBP2"/>
    <property type="match status" value="1"/>
</dbReference>
<evidence type="ECO:0000259" key="8">
    <source>
        <dbReference type="PROSITE" id="PS50928"/>
    </source>
</evidence>
<evidence type="ECO:0000313" key="10">
    <source>
        <dbReference type="Proteomes" id="UP001139365"/>
    </source>
</evidence>
<evidence type="ECO:0000313" key="9">
    <source>
        <dbReference type="EMBL" id="MCI5755843.1"/>
    </source>
</evidence>
<dbReference type="PROSITE" id="PS50012">
    <property type="entry name" value="RCC1_3"/>
    <property type="match status" value="2"/>
</dbReference>
<feature type="transmembrane region" description="Helical" evidence="7">
    <location>
        <begin position="593"/>
        <end position="611"/>
    </location>
</feature>
<gene>
    <name evidence="9" type="ORF">MR241_06060</name>
</gene>
<dbReference type="AlphaFoldDB" id="A0AAE3FJT5"/>
<feature type="transmembrane region" description="Helical" evidence="7">
    <location>
        <begin position="650"/>
        <end position="671"/>
    </location>
</feature>
<dbReference type="PROSITE" id="PS00626">
    <property type="entry name" value="RCC1_2"/>
    <property type="match status" value="1"/>
</dbReference>
<dbReference type="InterPro" id="IPR000515">
    <property type="entry name" value="MetI-like"/>
</dbReference>
<dbReference type="GO" id="GO:0005886">
    <property type="term" value="C:plasma membrane"/>
    <property type="evidence" value="ECO:0007669"/>
    <property type="project" value="UniProtKB-SubCell"/>
</dbReference>
<name>A0AAE3FJT5_9BACT</name>
<dbReference type="InterPro" id="IPR050366">
    <property type="entry name" value="BP-dependent_transpt_permease"/>
</dbReference>
<comment type="subcellular location">
    <subcellularLocation>
        <location evidence="1 7">Cell membrane</location>
        <topology evidence="1 7">Multi-pass membrane protein</topology>
    </subcellularLocation>
</comment>
<evidence type="ECO:0000256" key="4">
    <source>
        <dbReference type="ARBA" id="ARBA00022692"/>
    </source>
</evidence>
<evidence type="ECO:0000256" key="2">
    <source>
        <dbReference type="ARBA" id="ARBA00022448"/>
    </source>
</evidence>
<keyword evidence="4 7" id="KW-0812">Transmembrane</keyword>
<dbReference type="Pfam" id="PF00528">
    <property type="entry name" value="BPD_transp_1"/>
    <property type="match status" value="1"/>
</dbReference>
<evidence type="ECO:0000256" key="7">
    <source>
        <dbReference type="RuleBase" id="RU363032"/>
    </source>
</evidence>
<reference evidence="9 10" key="1">
    <citation type="submission" date="2022-03" db="EMBL/GenBank/DDBJ databases">
        <title>Metagenome-assembled genomes from swine fecal metagenomes.</title>
        <authorList>
            <person name="Holman D.B."/>
            <person name="Kommadath A."/>
        </authorList>
    </citation>
    <scope>NUCLEOTIDE SEQUENCE [LARGE SCALE GENOMIC DNA]</scope>
    <source>
        <strain evidence="9">SUG147</strain>
    </source>
</reference>
<protein>
    <submittedName>
        <fullName evidence="9">ABC transporter permease subunit</fullName>
    </submittedName>
</protein>
<accession>A0AAE3FJT5</accession>
<feature type="transmembrane region" description="Helical" evidence="7">
    <location>
        <begin position="543"/>
        <end position="562"/>
    </location>
</feature>
<proteinExistence type="inferred from homology"/>
<dbReference type="PANTHER" id="PTHR43386">
    <property type="entry name" value="OLIGOPEPTIDE TRANSPORT SYSTEM PERMEASE PROTEIN APPC"/>
    <property type="match status" value="1"/>
</dbReference>
<evidence type="ECO:0000256" key="1">
    <source>
        <dbReference type="ARBA" id="ARBA00004651"/>
    </source>
</evidence>
<dbReference type="SUPFAM" id="SSF161098">
    <property type="entry name" value="MetI-like"/>
    <property type="match status" value="1"/>
</dbReference>
<evidence type="ECO:0000256" key="5">
    <source>
        <dbReference type="ARBA" id="ARBA00022989"/>
    </source>
</evidence>
<dbReference type="PROSITE" id="PS50928">
    <property type="entry name" value="ABC_TM1"/>
    <property type="match status" value="1"/>
</dbReference>
<comment type="caution">
    <text evidence="9">The sequence shown here is derived from an EMBL/GenBank/DDBJ whole genome shotgun (WGS) entry which is preliminary data.</text>
</comment>
<dbReference type="Pfam" id="PF12911">
    <property type="entry name" value="OppC_N"/>
    <property type="match status" value="1"/>
</dbReference>
<dbReference type="PANTHER" id="PTHR43386:SF1">
    <property type="entry name" value="D,D-DIPEPTIDE TRANSPORT SYSTEM PERMEASE PROTEIN DDPC-RELATED"/>
    <property type="match status" value="1"/>
</dbReference>
<evidence type="ECO:0000256" key="6">
    <source>
        <dbReference type="ARBA" id="ARBA00023136"/>
    </source>
</evidence>
<feature type="transmembrane region" description="Helical" evidence="7">
    <location>
        <begin position="515"/>
        <end position="537"/>
    </location>
</feature>
<dbReference type="Pfam" id="PF13540">
    <property type="entry name" value="RCC1_2"/>
    <property type="match status" value="2"/>
</dbReference>
<comment type="similarity">
    <text evidence="7">Belongs to the binding-protein-dependent transport system permease family.</text>
</comment>
<dbReference type="Gene3D" id="2.130.10.30">
    <property type="entry name" value="Regulator of chromosome condensation 1/beta-lactamase-inhibitor protein II"/>
    <property type="match status" value="2"/>
</dbReference>
<feature type="domain" description="ABC transmembrane type-1" evidence="8">
    <location>
        <begin position="473"/>
        <end position="671"/>
    </location>
</feature>
<dbReference type="InterPro" id="IPR009091">
    <property type="entry name" value="RCC1/BLIP-II"/>
</dbReference>
<sequence length="686" mass="75634">MSKEKKNKASSANGKKHAGWLKRAFFGGSRTLADEMLETDRFGQRQVSDVEMILSPGKQILKNFLEKKYAVVALVVVILMFILAFVGPLFMPKYFNSYIEVTQQSLYPTMSMMSVPSGLKNNIKQISSYGPFSVGLSNDGKVFVWGCTQIGTTGVDISKIPDEVKNTKIAMVAAGIDHIIAIGEDGKIYGWGNDKLGQYGRKEEFAESGFILPMPEELYEKGIDVKKIKKLTCGYQATAILMEDGTLYIWGNKNSYSNMDFFATMNEYDEDIGFETEPVLLRDIAFTLNYIIGVREAPKSGGFYEPLIFGTATLEAFENPNTNFTSTGKNINTVLADHGNATIERVFATNTTAAYLLSDNSVVFCGTFRNQSRSFVAPPKLSDGEYYVDIATGMHHYTGITNLGNVYSWGEDLLDQCTTPKTVKSAAKVFAGGFQTYTADENGALLQKWGHKGYLFGTDSNGADIFQRIVNGSKMTMTIGGVAVIISTIIGIIVGCLSGYFGGKVDMVLMRVTEVFAAIPFLPFAMILSSIISHMPWGETTRIFFMMCILGFLSWTGLARLIRGQVLVARENEYVTAAKAMGVKESKIAFKHILPNVISIIIVTLTLDFAGCMLTESSLSYLGFGVTPPRPTWGNMLNGANNLTVMNNYWWQWLFTALFLAITTICINIIGDALRDVMDPKSNSER</sequence>
<keyword evidence="6 7" id="KW-0472">Membrane</keyword>